<evidence type="ECO:0000313" key="2">
    <source>
        <dbReference type="EMBL" id="MBE9067808.1"/>
    </source>
</evidence>
<comment type="caution">
    <text evidence="2">The sequence shown here is derived from an EMBL/GenBank/DDBJ whole genome shotgun (WGS) entry which is preliminary data.</text>
</comment>
<sequence>MSTATQSYLPSEPVTLVISEIIAPNRLKDYEAWARGISLAAQQFEGFLGAEILRPRDNAYAEYVVIVRFVSYHHLRCWTTSSIYQQWIDKSKGLVARRTLRHMTSGMEIWFSKPTGNLDDTQPAYYKQVILGVLAVYPLILLANVLLSDLLSPLPSFLGLLISVTFVSALLTYPVMPMLTRILSFWLYPTASN</sequence>
<keyword evidence="3" id="KW-1185">Reference proteome</keyword>
<dbReference type="PANTHER" id="PTHR40057">
    <property type="entry name" value="SLR1162 PROTEIN"/>
    <property type="match status" value="1"/>
</dbReference>
<keyword evidence="2" id="KW-0560">Oxidoreductase</keyword>
<gene>
    <name evidence="2" type="ORF">IQ260_14220</name>
</gene>
<keyword evidence="1" id="KW-0812">Transmembrane</keyword>
<name>A0A929FA86_LEPEC</name>
<dbReference type="Gene3D" id="3.30.70.100">
    <property type="match status" value="1"/>
</dbReference>
<dbReference type="InterPro" id="IPR038762">
    <property type="entry name" value="ABM_predict"/>
</dbReference>
<dbReference type="SUPFAM" id="SSF54909">
    <property type="entry name" value="Dimeric alpha+beta barrel"/>
    <property type="match status" value="1"/>
</dbReference>
<dbReference type="PANTHER" id="PTHR40057:SF1">
    <property type="entry name" value="SLR1162 PROTEIN"/>
    <property type="match status" value="1"/>
</dbReference>
<dbReference type="Proteomes" id="UP000615026">
    <property type="component" value="Unassembled WGS sequence"/>
</dbReference>
<proteinExistence type="predicted"/>
<keyword evidence="1" id="KW-0472">Membrane</keyword>
<dbReference type="AlphaFoldDB" id="A0A929FA86"/>
<dbReference type="EMBL" id="JADEXP010000120">
    <property type="protein sequence ID" value="MBE9067808.1"/>
    <property type="molecule type" value="Genomic_DNA"/>
</dbReference>
<accession>A0A929FA86</accession>
<evidence type="ECO:0000256" key="1">
    <source>
        <dbReference type="SAM" id="Phobius"/>
    </source>
</evidence>
<keyword evidence="2" id="KW-0503">Monooxygenase</keyword>
<dbReference type="InterPro" id="IPR011008">
    <property type="entry name" value="Dimeric_a/b-barrel"/>
</dbReference>
<feature type="transmembrane region" description="Helical" evidence="1">
    <location>
        <begin position="129"/>
        <end position="148"/>
    </location>
</feature>
<feature type="transmembrane region" description="Helical" evidence="1">
    <location>
        <begin position="154"/>
        <end position="176"/>
    </location>
</feature>
<keyword evidence="1" id="KW-1133">Transmembrane helix</keyword>
<organism evidence="2 3">
    <name type="scientific">Leptolyngbya cf. ectocarpi LEGE 11479</name>
    <dbReference type="NCBI Taxonomy" id="1828722"/>
    <lineage>
        <taxon>Bacteria</taxon>
        <taxon>Bacillati</taxon>
        <taxon>Cyanobacteriota</taxon>
        <taxon>Cyanophyceae</taxon>
        <taxon>Leptolyngbyales</taxon>
        <taxon>Leptolyngbyaceae</taxon>
        <taxon>Leptolyngbya group</taxon>
        <taxon>Leptolyngbya</taxon>
    </lineage>
</organism>
<protein>
    <submittedName>
        <fullName evidence="2">Antibiotic biosynthesis monooxygenase</fullName>
    </submittedName>
</protein>
<evidence type="ECO:0000313" key="3">
    <source>
        <dbReference type="Proteomes" id="UP000615026"/>
    </source>
</evidence>
<dbReference type="GO" id="GO:0004497">
    <property type="term" value="F:monooxygenase activity"/>
    <property type="evidence" value="ECO:0007669"/>
    <property type="project" value="UniProtKB-KW"/>
</dbReference>
<reference evidence="2" key="1">
    <citation type="submission" date="2020-10" db="EMBL/GenBank/DDBJ databases">
        <authorList>
            <person name="Castelo-Branco R."/>
            <person name="Eusebio N."/>
            <person name="Adriana R."/>
            <person name="Vieira A."/>
            <person name="Brugerolle De Fraissinette N."/>
            <person name="Rezende De Castro R."/>
            <person name="Schneider M.P."/>
            <person name="Vasconcelos V."/>
            <person name="Leao P.N."/>
        </authorList>
    </citation>
    <scope>NUCLEOTIDE SEQUENCE</scope>
    <source>
        <strain evidence="2">LEGE 11479</strain>
    </source>
</reference>